<evidence type="ECO:0000256" key="4">
    <source>
        <dbReference type="ARBA" id="ARBA00022801"/>
    </source>
</evidence>
<keyword evidence="4" id="KW-0378">Hydrolase</keyword>
<protein>
    <submittedName>
        <fullName evidence="8">8-oxo-dGTP pyrophosphatase MutT (NUDIX family)</fullName>
    </submittedName>
</protein>
<evidence type="ECO:0000256" key="5">
    <source>
        <dbReference type="ARBA" id="ARBA00022842"/>
    </source>
</evidence>
<dbReference type="GO" id="GO:0010945">
    <property type="term" value="F:coenzyme A diphosphatase activity"/>
    <property type="evidence" value="ECO:0007669"/>
    <property type="project" value="InterPro"/>
</dbReference>
<keyword evidence="5" id="KW-0460">Magnesium</keyword>
<dbReference type="Pfam" id="PF00293">
    <property type="entry name" value="NUDIX"/>
    <property type="match status" value="1"/>
</dbReference>
<evidence type="ECO:0000256" key="3">
    <source>
        <dbReference type="ARBA" id="ARBA00022723"/>
    </source>
</evidence>
<reference evidence="8 9" key="1">
    <citation type="submission" date="2020-08" db="EMBL/GenBank/DDBJ databases">
        <title>Genomic Encyclopedia of Type Strains, Phase IV (KMG-IV): sequencing the most valuable type-strain genomes for metagenomic binning, comparative biology and taxonomic classification.</title>
        <authorList>
            <person name="Goeker M."/>
        </authorList>
    </citation>
    <scope>NUCLEOTIDE SEQUENCE [LARGE SCALE GENOMIC DNA]</scope>
    <source>
        <strain evidence="8 9">DSM 24163</strain>
    </source>
</reference>
<dbReference type="NCBIfam" id="NF007980">
    <property type="entry name" value="PRK10707.1"/>
    <property type="match status" value="1"/>
</dbReference>
<evidence type="ECO:0000256" key="1">
    <source>
        <dbReference type="ARBA" id="ARBA00001936"/>
    </source>
</evidence>
<dbReference type="PANTHER" id="PTHR12992:SF11">
    <property type="entry name" value="MITOCHONDRIAL COENZYME A DIPHOSPHATASE NUDT8"/>
    <property type="match status" value="1"/>
</dbReference>
<name>A0A7W8D7P6_9GAMM</name>
<sequence>MTLACAPMDAARLHRALLPLDAVPGGPAWNLDELDGLLDPDRPLAQAAVLVGLVARPEGTSVLLTRRTETLNRHAGQVSFPGGRVDAGDASPVHAALRETWEEVAIGPHLIEPLGYLDPYHTVTGFRVLPVVARLSPDYRAVPNPDEVADAFEVPLAPLLERRCVERVAAIFRGRERHYWEYRQGPHRIWGATAAMLVNLGRRLGAEI</sequence>
<dbReference type="CDD" id="cd03426">
    <property type="entry name" value="NUDIX_CoAse_Nudt7"/>
    <property type="match status" value="1"/>
</dbReference>
<evidence type="ECO:0000313" key="9">
    <source>
        <dbReference type="Proteomes" id="UP000521199"/>
    </source>
</evidence>
<keyword evidence="3" id="KW-0479">Metal-binding</keyword>
<proteinExistence type="predicted"/>
<evidence type="ECO:0000259" key="7">
    <source>
        <dbReference type="PROSITE" id="PS51462"/>
    </source>
</evidence>
<dbReference type="SUPFAM" id="SSF55811">
    <property type="entry name" value="Nudix"/>
    <property type="match status" value="1"/>
</dbReference>
<evidence type="ECO:0000313" key="8">
    <source>
        <dbReference type="EMBL" id="MBB5209410.1"/>
    </source>
</evidence>
<feature type="domain" description="Nudix hydrolase" evidence="7">
    <location>
        <begin position="44"/>
        <end position="177"/>
    </location>
</feature>
<dbReference type="Proteomes" id="UP000521199">
    <property type="component" value="Unassembled WGS sequence"/>
</dbReference>
<dbReference type="PANTHER" id="PTHR12992">
    <property type="entry name" value="NUDIX HYDROLASE"/>
    <property type="match status" value="1"/>
</dbReference>
<dbReference type="Gene3D" id="3.90.79.10">
    <property type="entry name" value="Nucleoside Triphosphate Pyrophosphohydrolase"/>
    <property type="match status" value="1"/>
</dbReference>
<dbReference type="AlphaFoldDB" id="A0A7W8D7P6"/>
<gene>
    <name evidence="8" type="ORF">HNQ52_002979</name>
</gene>
<dbReference type="InterPro" id="IPR015797">
    <property type="entry name" value="NUDIX_hydrolase-like_dom_sf"/>
</dbReference>
<keyword evidence="6" id="KW-0464">Manganese</keyword>
<dbReference type="PROSITE" id="PS51462">
    <property type="entry name" value="NUDIX"/>
    <property type="match status" value="1"/>
</dbReference>
<dbReference type="EMBL" id="JACHHP010000006">
    <property type="protein sequence ID" value="MBB5209410.1"/>
    <property type="molecule type" value="Genomic_DNA"/>
</dbReference>
<comment type="caution">
    <text evidence="8">The sequence shown here is derived from an EMBL/GenBank/DDBJ whole genome shotgun (WGS) entry which is preliminary data.</text>
</comment>
<dbReference type="InterPro" id="IPR045121">
    <property type="entry name" value="CoAse"/>
</dbReference>
<organism evidence="8 9">
    <name type="scientific">Chiayiivirga flava</name>
    <dbReference type="NCBI Taxonomy" id="659595"/>
    <lineage>
        <taxon>Bacteria</taxon>
        <taxon>Pseudomonadati</taxon>
        <taxon>Pseudomonadota</taxon>
        <taxon>Gammaproteobacteria</taxon>
        <taxon>Lysobacterales</taxon>
        <taxon>Lysobacteraceae</taxon>
        <taxon>Chiayiivirga</taxon>
    </lineage>
</organism>
<dbReference type="InterPro" id="IPR000086">
    <property type="entry name" value="NUDIX_hydrolase_dom"/>
</dbReference>
<comment type="cofactor">
    <cofactor evidence="2">
        <name>Mg(2+)</name>
        <dbReference type="ChEBI" id="CHEBI:18420"/>
    </cofactor>
</comment>
<evidence type="ECO:0000256" key="6">
    <source>
        <dbReference type="ARBA" id="ARBA00023211"/>
    </source>
</evidence>
<accession>A0A7W8D7P6</accession>
<evidence type="ECO:0000256" key="2">
    <source>
        <dbReference type="ARBA" id="ARBA00001946"/>
    </source>
</evidence>
<comment type="cofactor">
    <cofactor evidence="1">
        <name>Mn(2+)</name>
        <dbReference type="ChEBI" id="CHEBI:29035"/>
    </cofactor>
</comment>
<keyword evidence="9" id="KW-1185">Reference proteome</keyword>
<dbReference type="GO" id="GO:0046872">
    <property type="term" value="F:metal ion binding"/>
    <property type="evidence" value="ECO:0007669"/>
    <property type="project" value="UniProtKB-KW"/>
</dbReference>